<dbReference type="InterPro" id="IPR011541">
    <property type="entry name" value="Ni/Co_transpt_high_affinity"/>
</dbReference>
<dbReference type="PANTHER" id="PTHR31611">
    <property type="entry name" value="HIGH-AFFINITY NICKEL TRANSPORT PROTEIN NIC1"/>
    <property type="match status" value="1"/>
</dbReference>
<feature type="transmembrane region" description="Helical" evidence="8">
    <location>
        <begin position="378"/>
        <end position="401"/>
    </location>
</feature>
<evidence type="ECO:0000313" key="10">
    <source>
        <dbReference type="EMBL" id="OAL72290.1"/>
    </source>
</evidence>
<sequence length="467" mass="50413">MPSASSAEEQLLTANRDTKPRWSIIEKAERSHRRVPGLRKIPLPALAIIFVIALINILVWVAVGIVLAYHPFLASTAALAYSLGLRHALDADHISAIDLMTRRLLATGQKAVTVGTFFSLGHSTIVIVTSIVVAATAAAVSDKFDKYGSIGGIIGSSVSSAFLILLGVMNGYILYKLILQMKKVLRDKNKGEEMWKIEGGGILFSILKGMFKIIDRPWKMYPLGVLFGLGFDTSSEIALLGISSVQASKGTSIWLILILPILFTAGMCLMDTIDGALMLSLYVQPAAHFLDSKSQPSAEISAAPIPQETPEPQSTPVDEPVSRSPRDSVAFLYYSVVLTSLTVVVAIVIGVIQLLTLLLNALKPHGKFWDGVQIAGDYYDVIGGAICGLFIIFGGISVLVYPQWRRWADKNQDSTPSCGYHVRAQADEESRIDGLDVAATNTQSIYQAGENPVDRPKTGTAADTKLV</sequence>
<keyword evidence="3 8" id="KW-0813">Transport</keyword>
<dbReference type="PANTHER" id="PTHR31611:SF0">
    <property type="entry name" value="HIGH-AFFINITY NICKEL TRANSPORT PROTEIN NIC1"/>
    <property type="match status" value="1"/>
</dbReference>
<dbReference type="InterPro" id="IPR004688">
    <property type="entry name" value="Ni/Co_transpt"/>
</dbReference>
<name>A0A178FIC2_TRIVO</name>
<comment type="caution">
    <text evidence="10">The sequence shown here is derived from an EMBL/GenBank/DDBJ whole genome shotgun (WGS) entry which is preliminary data.</text>
</comment>
<evidence type="ECO:0000256" key="1">
    <source>
        <dbReference type="ARBA" id="ARBA00004127"/>
    </source>
</evidence>
<gene>
    <name evidence="10" type="ORF">A7D00_3288</name>
</gene>
<evidence type="ECO:0000256" key="6">
    <source>
        <dbReference type="ARBA" id="ARBA00022989"/>
    </source>
</evidence>
<dbReference type="GO" id="GO:0005886">
    <property type="term" value="C:plasma membrane"/>
    <property type="evidence" value="ECO:0007669"/>
    <property type="project" value="UniProtKB-SubCell"/>
</dbReference>
<dbReference type="GO" id="GO:0012505">
    <property type="term" value="C:endomembrane system"/>
    <property type="evidence" value="ECO:0007669"/>
    <property type="project" value="UniProtKB-SubCell"/>
</dbReference>
<keyword evidence="5 8" id="KW-0812">Transmembrane</keyword>
<keyword evidence="7 8" id="KW-0472">Membrane</keyword>
<feature type="transmembrane region" description="Helical" evidence="8">
    <location>
        <begin position="43"/>
        <end position="69"/>
    </location>
</feature>
<proteinExistence type="inferred from homology"/>
<evidence type="ECO:0000313" key="11">
    <source>
        <dbReference type="Proteomes" id="UP000243519"/>
    </source>
</evidence>
<accession>A0A178FIC2</accession>
<keyword evidence="4" id="KW-0533">Nickel</keyword>
<comment type="subcellular location">
    <subcellularLocation>
        <location evidence="8">Cell membrane</location>
        <topology evidence="8">Multi-pass membrane protein</topology>
    </subcellularLocation>
    <subcellularLocation>
        <location evidence="1">Endomembrane system</location>
        <topology evidence="1">Multi-pass membrane protein</topology>
    </subcellularLocation>
</comment>
<feature type="region of interest" description="Disordered" evidence="9">
    <location>
        <begin position="303"/>
        <end position="322"/>
    </location>
</feature>
<keyword evidence="6 8" id="KW-1133">Transmembrane helix</keyword>
<feature type="transmembrane region" description="Helical" evidence="8">
    <location>
        <begin position="331"/>
        <end position="358"/>
    </location>
</feature>
<evidence type="ECO:0000256" key="9">
    <source>
        <dbReference type="SAM" id="MobiDB-lite"/>
    </source>
</evidence>
<feature type="transmembrane region" description="Helical" evidence="8">
    <location>
        <begin position="152"/>
        <end position="174"/>
    </location>
</feature>
<dbReference type="GO" id="GO:0015099">
    <property type="term" value="F:nickel cation transmembrane transporter activity"/>
    <property type="evidence" value="ECO:0007669"/>
    <property type="project" value="UniProtKB-UniRule"/>
</dbReference>
<evidence type="ECO:0000256" key="2">
    <source>
        <dbReference type="ARBA" id="ARBA00010892"/>
    </source>
</evidence>
<dbReference type="Proteomes" id="UP000243519">
    <property type="component" value="Unassembled WGS sequence"/>
</dbReference>
<evidence type="ECO:0000256" key="5">
    <source>
        <dbReference type="ARBA" id="ARBA00022692"/>
    </source>
</evidence>
<evidence type="ECO:0000256" key="7">
    <source>
        <dbReference type="ARBA" id="ARBA00023136"/>
    </source>
</evidence>
<evidence type="ECO:0000256" key="3">
    <source>
        <dbReference type="ARBA" id="ARBA00022448"/>
    </source>
</evidence>
<reference evidence="10 11" key="1">
    <citation type="submission" date="2016-05" db="EMBL/GenBank/DDBJ databases">
        <title>Genome sequencing of Trichophyton violaceum CMCC(F)T3l isolated from hair.</title>
        <authorList>
            <person name="Zhan P."/>
            <person name="Tao Y."/>
            <person name="Liu W."/>
        </authorList>
    </citation>
    <scope>NUCLEOTIDE SEQUENCE [LARGE SCALE GENOMIC DNA]</scope>
    <source>
        <strain evidence="11">CMCC(F)T3l</strain>
    </source>
</reference>
<dbReference type="EMBL" id="LHPN01000004">
    <property type="protein sequence ID" value="OAL72290.1"/>
    <property type="molecule type" value="Genomic_DNA"/>
</dbReference>
<dbReference type="Pfam" id="PF03824">
    <property type="entry name" value="NicO"/>
    <property type="match status" value="1"/>
</dbReference>
<feature type="region of interest" description="Disordered" evidence="9">
    <location>
        <begin position="448"/>
        <end position="467"/>
    </location>
</feature>
<comment type="similarity">
    <text evidence="2 8">Belongs to the NiCoT transporter (TC 2.A.52) family.</text>
</comment>
<organism evidence="10 11">
    <name type="scientific">Trichophyton violaceum</name>
    <dbReference type="NCBI Taxonomy" id="34388"/>
    <lineage>
        <taxon>Eukaryota</taxon>
        <taxon>Fungi</taxon>
        <taxon>Dikarya</taxon>
        <taxon>Ascomycota</taxon>
        <taxon>Pezizomycotina</taxon>
        <taxon>Eurotiomycetes</taxon>
        <taxon>Eurotiomycetidae</taxon>
        <taxon>Onygenales</taxon>
        <taxon>Arthrodermataceae</taxon>
        <taxon>Trichophyton</taxon>
    </lineage>
</organism>
<feature type="transmembrane region" description="Helical" evidence="8">
    <location>
        <begin position="223"/>
        <end position="245"/>
    </location>
</feature>
<feature type="transmembrane region" description="Helical" evidence="8">
    <location>
        <begin position="120"/>
        <end position="140"/>
    </location>
</feature>
<dbReference type="AlphaFoldDB" id="A0A178FIC2"/>
<keyword evidence="11" id="KW-1185">Reference proteome</keyword>
<evidence type="ECO:0000256" key="8">
    <source>
        <dbReference type="RuleBase" id="RU362101"/>
    </source>
</evidence>
<feature type="transmembrane region" description="Helical" evidence="8">
    <location>
        <begin position="251"/>
        <end position="270"/>
    </location>
</feature>
<protein>
    <recommendedName>
        <fullName evidence="8">Nickel/cobalt efflux system</fullName>
    </recommendedName>
</protein>
<dbReference type="OrthoDB" id="5197598at2759"/>
<evidence type="ECO:0000256" key="4">
    <source>
        <dbReference type="ARBA" id="ARBA00022596"/>
    </source>
</evidence>